<evidence type="ECO:0000313" key="12">
    <source>
        <dbReference type="Proteomes" id="UP000310066"/>
    </source>
</evidence>
<dbReference type="EC" id="3.2.1.8" evidence="7"/>
<dbReference type="InterPro" id="IPR029058">
    <property type="entry name" value="AB_hydrolase_fold"/>
</dbReference>
<keyword evidence="5 7" id="KW-0119">Carbohydrate metabolism</keyword>
<dbReference type="PANTHER" id="PTHR43037:SF5">
    <property type="entry name" value="FERULOYL ESTERASE"/>
    <property type="match status" value="1"/>
</dbReference>
<keyword evidence="3 9" id="KW-0732">Signal</keyword>
<keyword evidence="2" id="KW-0719">Serine esterase</keyword>
<evidence type="ECO:0000256" key="9">
    <source>
        <dbReference type="SAM" id="SignalP"/>
    </source>
</evidence>
<comment type="caution">
    <text evidence="11">The sequence shown here is derived from an EMBL/GenBank/DDBJ whole genome shotgun (WGS) entry which is preliminary data.</text>
</comment>
<evidence type="ECO:0000256" key="6">
    <source>
        <dbReference type="ARBA" id="ARBA00023326"/>
    </source>
</evidence>
<sequence length="850" mass="88313">MRSSILMGAAALMGLTTAVPLARRAALTQVTNFGSNPTNTEMFIYVPSNVVANPPVIVAIHYCTGTAQAYYSGSPYAQLADQYGFIVIYPQSPYSGTCWDVSSSKALTHNGGGDSNAIANMVTYTLSKYSGDASKVFVTGSSSGAMMTNVMAATYPELFKAATAYSGVPAGCFVSSSNQVDAWNSTCANGDVDATPAYWTNVVENMYPGYAGARPRFQVYHGSIDTTLYPHNYNETVKEWTGVLGYDWTKPQTVKANFPKSGYTTDIWGVDSANPLGTVQGIYALNVGHTVPIDGDQDMQWFGLGPYASDAGTPSASSTHAASSTVAASSTHVATSTHASSTVSVGAVATSSPAHSTSAPLTTASTAVQSPVSATSVASGASSCSVTYLTISKTSSPLATATTVAHAASTSASCSTISITLSKTSSPISTATTVAHVASSSTSCSTISITLSKTSSPLSTATTIAHVASSQSVVVTTSKSSVVASHASTSSAAPASSAATGKVALQTGTSTGPASSSVNTAFVAQGKRYFGTIGDSGTLGSSQTDAIVNADFGQLTPENSMKWDATEPSQGQFTFSGADYLANYANHIATVAGRYAGKCYAWDVVNEIFGEDGKLESNVFLNVIGEGYVKIAFDAAKKADPNAKLYINDFNLDSPTYAKTTGLAAQVKTWIAAGVPIDGIGSQTHLGAGITTTQAALELLAGSVSEVAITELDIAGAAATDYEEVVKACLAVNKCIGQLEDGPAPSDKRTQLPQEQQQQQHLQDFLSRPQQDRELYNKLQLAAYADDQPFFTLLPAMPIWLAAFIYSLFVTLGNKFRAHPFDDAFTAAAWTLLVGCLMLLCNIGGVWSLD</sequence>
<dbReference type="NCBIfam" id="TIGR01840">
    <property type="entry name" value="esterase_phb"/>
    <property type="match status" value="1"/>
</dbReference>
<proteinExistence type="inferred from homology"/>
<feature type="transmembrane region" description="Helical" evidence="8">
    <location>
        <begin position="790"/>
        <end position="812"/>
    </location>
</feature>
<dbReference type="EMBL" id="NAJP01000019">
    <property type="protein sequence ID" value="TKA43377.1"/>
    <property type="molecule type" value="Genomic_DNA"/>
</dbReference>
<keyword evidence="8" id="KW-1133">Transmembrane helix</keyword>
<comment type="similarity">
    <text evidence="1 7">Belongs to the glycosyl hydrolase 10 (cellulase F) family.</text>
</comment>
<feature type="chain" id="PRO_5020985048" description="Beta-xylanase" evidence="9">
    <location>
        <begin position="19"/>
        <end position="850"/>
    </location>
</feature>
<evidence type="ECO:0000256" key="1">
    <source>
        <dbReference type="ARBA" id="ARBA00007495"/>
    </source>
</evidence>
<accession>A0A4U0V473</accession>
<dbReference type="ESTHER" id="9pezi-a0a4u0v473">
    <property type="family name" value="Esterase_phb"/>
</dbReference>
<dbReference type="SUPFAM" id="SSF53474">
    <property type="entry name" value="alpha/beta-Hydrolases"/>
    <property type="match status" value="2"/>
</dbReference>
<evidence type="ECO:0000256" key="5">
    <source>
        <dbReference type="ARBA" id="ARBA00023277"/>
    </source>
</evidence>
<protein>
    <recommendedName>
        <fullName evidence="7">Beta-xylanase</fullName>
        <ecNumber evidence="7">3.2.1.8</ecNumber>
    </recommendedName>
</protein>
<evidence type="ECO:0000259" key="10">
    <source>
        <dbReference type="PROSITE" id="PS51760"/>
    </source>
</evidence>
<dbReference type="STRING" id="329885.A0A4U0V473"/>
<keyword evidence="8" id="KW-0472">Membrane</keyword>
<evidence type="ECO:0000256" key="7">
    <source>
        <dbReference type="RuleBase" id="RU361174"/>
    </source>
</evidence>
<keyword evidence="4 7" id="KW-0378">Hydrolase</keyword>
<dbReference type="GO" id="GO:0000272">
    <property type="term" value="P:polysaccharide catabolic process"/>
    <property type="evidence" value="ECO:0007669"/>
    <property type="project" value="UniProtKB-KW"/>
</dbReference>
<feature type="transmembrane region" description="Helical" evidence="8">
    <location>
        <begin position="824"/>
        <end position="847"/>
    </location>
</feature>
<dbReference type="PROSITE" id="PS51760">
    <property type="entry name" value="GH10_2"/>
    <property type="match status" value="1"/>
</dbReference>
<dbReference type="OrthoDB" id="2425929at2759"/>
<keyword evidence="7" id="KW-0326">Glycosidase</keyword>
<dbReference type="InterPro" id="IPR017853">
    <property type="entry name" value="GH"/>
</dbReference>
<dbReference type="Gene3D" id="3.20.20.80">
    <property type="entry name" value="Glycosidases"/>
    <property type="match status" value="2"/>
</dbReference>
<feature type="signal peptide" evidence="9">
    <location>
        <begin position="1"/>
        <end position="18"/>
    </location>
</feature>
<dbReference type="InterPro" id="IPR010126">
    <property type="entry name" value="Esterase_phb"/>
</dbReference>
<keyword evidence="6 7" id="KW-0624">Polysaccharide degradation</keyword>
<evidence type="ECO:0000256" key="3">
    <source>
        <dbReference type="ARBA" id="ARBA00022729"/>
    </source>
</evidence>
<dbReference type="AlphaFoldDB" id="A0A4U0V473"/>
<dbReference type="PRINTS" id="PR00134">
    <property type="entry name" value="GLHYDRLASE10"/>
</dbReference>
<organism evidence="11 12">
    <name type="scientific">Friedmanniomyces endolithicus</name>
    <dbReference type="NCBI Taxonomy" id="329885"/>
    <lineage>
        <taxon>Eukaryota</taxon>
        <taxon>Fungi</taxon>
        <taxon>Dikarya</taxon>
        <taxon>Ascomycota</taxon>
        <taxon>Pezizomycotina</taxon>
        <taxon>Dothideomycetes</taxon>
        <taxon>Dothideomycetidae</taxon>
        <taxon>Mycosphaerellales</taxon>
        <taxon>Teratosphaeriaceae</taxon>
        <taxon>Friedmanniomyces</taxon>
    </lineage>
</organism>
<dbReference type="GO" id="GO:0031176">
    <property type="term" value="F:endo-1,4-beta-xylanase activity"/>
    <property type="evidence" value="ECO:0007669"/>
    <property type="project" value="UniProtKB-EC"/>
</dbReference>
<dbReference type="Pfam" id="PF00331">
    <property type="entry name" value="Glyco_hydro_10"/>
    <property type="match status" value="1"/>
</dbReference>
<dbReference type="PANTHER" id="PTHR43037">
    <property type="entry name" value="UNNAMED PRODUCT-RELATED"/>
    <property type="match status" value="1"/>
</dbReference>
<comment type="catalytic activity">
    <reaction evidence="7">
        <text>Endohydrolysis of (1-&gt;4)-beta-D-xylosidic linkages in xylans.</text>
        <dbReference type="EC" id="3.2.1.8"/>
    </reaction>
</comment>
<dbReference type="Gene3D" id="3.40.50.1820">
    <property type="entry name" value="alpha/beta hydrolase"/>
    <property type="match status" value="1"/>
</dbReference>
<gene>
    <name evidence="11" type="ORF">B0A54_05859</name>
</gene>
<name>A0A4U0V473_9PEZI</name>
<dbReference type="Proteomes" id="UP000310066">
    <property type="component" value="Unassembled WGS sequence"/>
</dbReference>
<evidence type="ECO:0000313" key="11">
    <source>
        <dbReference type="EMBL" id="TKA43377.1"/>
    </source>
</evidence>
<evidence type="ECO:0000256" key="2">
    <source>
        <dbReference type="ARBA" id="ARBA00022487"/>
    </source>
</evidence>
<dbReference type="InterPro" id="IPR001000">
    <property type="entry name" value="GH10_dom"/>
</dbReference>
<dbReference type="GO" id="GO:0005576">
    <property type="term" value="C:extracellular region"/>
    <property type="evidence" value="ECO:0007669"/>
    <property type="project" value="InterPro"/>
</dbReference>
<reference evidence="11 12" key="1">
    <citation type="submission" date="2017-03" db="EMBL/GenBank/DDBJ databases">
        <title>Genomes of endolithic fungi from Antarctica.</title>
        <authorList>
            <person name="Coleine C."/>
            <person name="Masonjones S."/>
            <person name="Stajich J.E."/>
        </authorList>
    </citation>
    <scope>NUCLEOTIDE SEQUENCE [LARGE SCALE GENOMIC DNA]</scope>
    <source>
        <strain evidence="11 12">CCFEE 5311</strain>
    </source>
</reference>
<dbReference type="GO" id="GO:0052689">
    <property type="term" value="F:carboxylic ester hydrolase activity"/>
    <property type="evidence" value="ECO:0007669"/>
    <property type="project" value="UniProtKB-KW"/>
</dbReference>
<feature type="domain" description="GH10" evidence="10">
    <location>
        <begin position="540"/>
        <end position="828"/>
    </location>
</feature>
<evidence type="ECO:0000256" key="4">
    <source>
        <dbReference type="ARBA" id="ARBA00022801"/>
    </source>
</evidence>
<dbReference type="InterPro" id="IPR050955">
    <property type="entry name" value="Plant_Biomass_Hydrol_Est"/>
</dbReference>
<dbReference type="Pfam" id="PF10503">
    <property type="entry name" value="Esterase_PHB"/>
    <property type="match status" value="1"/>
</dbReference>
<dbReference type="SUPFAM" id="SSF51445">
    <property type="entry name" value="(Trans)glycosidases"/>
    <property type="match status" value="1"/>
</dbReference>
<evidence type="ECO:0000256" key="8">
    <source>
        <dbReference type="SAM" id="Phobius"/>
    </source>
</evidence>
<keyword evidence="8" id="KW-0812">Transmembrane</keyword>
<dbReference type="SMART" id="SM00633">
    <property type="entry name" value="Glyco_10"/>
    <property type="match status" value="1"/>
</dbReference>